<dbReference type="AlphaFoldDB" id="A0A7L5DRN8"/>
<dbReference type="SUPFAM" id="SSF52540">
    <property type="entry name" value="P-loop containing nucleoside triphosphate hydrolases"/>
    <property type="match status" value="1"/>
</dbReference>
<dbReference type="KEGG" id="srho:HH216_23855"/>
<keyword evidence="2" id="KW-0067">ATP-binding</keyword>
<dbReference type="InterPro" id="IPR010488">
    <property type="entry name" value="Zeta_toxin_domain"/>
</dbReference>
<dbReference type="EMBL" id="CP051677">
    <property type="protein sequence ID" value="QJD81119.1"/>
    <property type="molecule type" value="Genomic_DNA"/>
</dbReference>
<dbReference type="Gene3D" id="3.40.50.300">
    <property type="entry name" value="P-loop containing nucleotide triphosphate hydrolases"/>
    <property type="match status" value="1"/>
</dbReference>
<reference evidence="4 5" key="1">
    <citation type="submission" date="2020-04" db="EMBL/GenBank/DDBJ databases">
        <title>Genome sequencing of novel species.</title>
        <authorList>
            <person name="Heo J."/>
            <person name="Kim S.-J."/>
            <person name="Kim J.-S."/>
            <person name="Hong S.-B."/>
            <person name="Kwon S.-W."/>
        </authorList>
    </citation>
    <scope>NUCLEOTIDE SEQUENCE [LARGE SCALE GENOMIC DNA]</scope>
    <source>
        <strain evidence="4 5">CJU-R4</strain>
    </source>
</reference>
<dbReference type="Pfam" id="PF06414">
    <property type="entry name" value="Zeta_toxin"/>
    <property type="match status" value="1"/>
</dbReference>
<evidence type="ECO:0000313" key="5">
    <source>
        <dbReference type="Proteomes" id="UP000501128"/>
    </source>
</evidence>
<dbReference type="GO" id="GO:0005524">
    <property type="term" value="F:ATP binding"/>
    <property type="evidence" value="ECO:0007669"/>
    <property type="project" value="UniProtKB-KW"/>
</dbReference>
<protein>
    <submittedName>
        <fullName evidence="4">AAA family ATPase</fullName>
    </submittedName>
</protein>
<dbReference type="Proteomes" id="UP000501128">
    <property type="component" value="Chromosome"/>
</dbReference>
<feature type="domain" description="Zeta toxin" evidence="3">
    <location>
        <begin position="110"/>
        <end position="253"/>
    </location>
</feature>
<sequence length="303" mass="33540">MSHQYERLLVSAGQVNDFLTRTLDYDCSAEQQYVAKIAECELSLSSYPLNHPTISSTEYRDSNYSSEPRRIILREQIVNELLTLERLESDELIKLQAGGALPHSLVVRDKNAYIIIGLPASGKSGIANRIADEHGAIIIDSDYAKRKLPEFALYGFGATLVHKESSALVLSASSSSSIGVSSLIMRCIGEGYNIVVPTVGDDDKDVLTFALSLRSQGYRVHLVLVNLDRQLATIRAFQRFKETGRYVPLSMIFDRYGNGPIQSYLTLKNDYKSSFASFGQIKTSGSKPVFHEGTAKSPAKLFK</sequence>
<dbReference type="RefSeq" id="WP_169553138.1">
    <property type="nucleotide sequence ID" value="NZ_CP051677.1"/>
</dbReference>
<dbReference type="GO" id="GO:0016301">
    <property type="term" value="F:kinase activity"/>
    <property type="evidence" value="ECO:0007669"/>
    <property type="project" value="InterPro"/>
</dbReference>
<organism evidence="4 5">
    <name type="scientific">Spirosoma rhododendri</name>
    <dbReference type="NCBI Taxonomy" id="2728024"/>
    <lineage>
        <taxon>Bacteria</taxon>
        <taxon>Pseudomonadati</taxon>
        <taxon>Bacteroidota</taxon>
        <taxon>Cytophagia</taxon>
        <taxon>Cytophagales</taxon>
        <taxon>Cytophagaceae</taxon>
        <taxon>Spirosoma</taxon>
    </lineage>
</organism>
<evidence type="ECO:0000256" key="1">
    <source>
        <dbReference type="ARBA" id="ARBA00022741"/>
    </source>
</evidence>
<dbReference type="InterPro" id="IPR027417">
    <property type="entry name" value="P-loop_NTPase"/>
</dbReference>
<evidence type="ECO:0000256" key="2">
    <source>
        <dbReference type="ARBA" id="ARBA00022840"/>
    </source>
</evidence>
<name>A0A7L5DRN8_9BACT</name>
<evidence type="ECO:0000313" key="4">
    <source>
        <dbReference type="EMBL" id="QJD81119.1"/>
    </source>
</evidence>
<keyword evidence="5" id="KW-1185">Reference proteome</keyword>
<gene>
    <name evidence="4" type="ORF">HH216_23855</name>
</gene>
<keyword evidence="1" id="KW-0547">Nucleotide-binding</keyword>
<accession>A0A7L5DRN8</accession>
<proteinExistence type="predicted"/>
<evidence type="ECO:0000259" key="3">
    <source>
        <dbReference type="Pfam" id="PF06414"/>
    </source>
</evidence>